<keyword evidence="7" id="KW-0460">Magnesium</keyword>
<dbReference type="SUPFAM" id="SSF53623">
    <property type="entry name" value="MurD-like peptide ligases, catalytic domain"/>
    <property type="match status" value="1"/>
</dbReference>
<comment type="catalytic activity">
    <reaction evidence="9">
        <text>(6S)-5,6,7,8-tetrahydrofolyl-(gamma-L-Glu)(n) + L-glutamate + ATP = (6S)-5,6,7,8-tetrahydrofolyl-(gamma-L-Glu)(n+1) + ADP + phosphate + H(+)</text>
        <dbReference type="Rhea" id="RHEA:10580"/>
        <dbReference type="Rhea" id="RHEA-COMP:14738"/>
        <dbReference type="Rhea" id="RHEA-COMP:14740"/>
        <dbReference type="ChEBI" id="CHEBI:15378"/>
        <dbReference type="ChEBI" id="CHEBI:29985"/>
        <dbReference type="ChEBI" id="CHEBI:30616"/>
        <dbReference type="ChEBI" id="CHEBI:43474"/>
        <dbReference type="ChEBI" id="CHEBI:141005"/>
        <dbReference type="ChEBI" id="CHEBI:456216"/>
        <dbReference type="EC" id="6.3.2.17"/>
    </reaction>
</comment>
<keyword evidence="5 10" id="KW-0547">Nucleotide-binding</keyword>
<evidence type="ECO:0000313" key="14">
    <source>
        <dbReference type="Proteomes" id="UP001597191"/>
    </source>
</evidence>
<reference evidence="14" key="1">
    <citation type="journal article" date="2019" name="Int. J. Syst. Evol. Microbiol.">
        <title>The Global Catalogue of Microorganisms (GCM) 10K type strain sequencing project: providing services to taxonomists for standard genome sequencing and annotation.</title>
        <authorList>
            <consortium name="The Broad Institute Genomics Platform"/>
            <consortium name="The Broad Institute Genome Sequencing Center for Infectious Disease"/>
            <person name="Wu L."/>
            <person name="Ma J."/>
        </authorList>
    </citation>
    <scope>NUCLEOTIDE SEQUENCE [LARGE SCALE GENOMIC DNA]</scope>
    <source>
        <strain evidence="14">CCM 8937</strain>
    </source>
</reference>
<evidence type="ECO:0000256" key="7">
    <source>
        <dbReference type="ARBA" id="ARBA00022842"/>
    </source>
</evidence>
<comment type="similarity">
    <text evidence="1 10">Belongs to the folylpolyglutamate synthase family.</text>
</comment>
<dbReference type="EC" id="6.3.2.17" evidence="2"/>
<keyword evidence="6 10" id="KW-0067">ATP-binding</keyword>
<dbReference type="PIRSF" id="PIRSF001563">
    <property type="entry name" value="Folylpolyglu_synth"/>
    <property type="match status" value="1"/>
</dbReference>
<evidence type="ECO:0000256" key="4">
    <source>
        <dbReference type="ARBA" id="ARBA00022723"/>
    </source>
</evidence>
<dbReference type="PANTHER" id="PTHR11136">
    <property type="entry name" value="FOLYLPOLYGLUTAMATE SYNTHASE-RELATED"/>
    <property type="match status" value="1"/>
</dbReference>
<evidence type="ECO:0000256" key="9">
    <source>
        <dbReference type="ARBA" id="ARBA00047493"/>
    </source>
</evidence>
<organism evidence="13 14">
    <name type="scientific">Lapidilactobacillus gannanensis</name>
    <dbReference type="NCBI Taxonomy" id="2486002"/>
    <lineage>
        <taxon>Bacteria</taxon>
        <taxon>Bacillati</taxon>
        <taxon>Bacillota</taxon>
        <taxon>Bacilli</taxon>
        <taxon>Lactobacillales</taxon>
        <taxon>Lactobacillaceae</taxon>
        <taxon>Lapidilactobacillus</taxon>
    </lineage>
</organism>
<dbReference type="NCBIfam" id="TIGR01499">
    <property type="entry name" value="folC"/>
    <property type="match status" value="1"/>
</dbReference>
<keyword evidence="14" id="KW-1185">Reference proteome</keyword>
<evidence type="ECO:0000256" key="2">
    <source>
        <dbReference type="ARBA" id="ARBA00013025"/>
    </source>
</evidence>
<comment type="caution">
    <text evidence="13">The sequence shown here is derived from an EMBL/GenBank/DDBJ whole genome shotgun (WGS) entry which is preliminary data.</text>
</comment>
<protein>
    <recommendedName>
        <fullName evidence="2">tetrahydrofolate synthase</fullName>
        <ecNumber evidence="2">6.3.2.17</ecNumber>
    </recommendedName>
    <alternativeName>
        <fullName evidence="8">Tetrahydrofolylpolyglutamate synthase</fullName>
    </alternativeName>
</protein>
<feature type="domain" description="Mur ligase C-terminal" evidence="11">
    <location>
        <begin position="300"/>
        <end position="418"/>
    </location>
</feature>
<evidence type="ECO:0000256" key="3">
    <source>
        <dbReference type="ARBA" id="ARBA00022598"/>
    </source>
</evidence>
<dbReference type="Proteomes" id="UP001597191">
    <property type="component" value="Unassembled WGS sequence"/>
</dbReference>
<dbReference type="InterPro" id="IPR018109">
    <property type="entry name" value="Folylpolyglutamate_synth_CS"/>
</dbReference>
<dbReference type="Pfam" id="PF02875">
    <property type="entry name" value="Mur_ligase_C"/>
    <property type="match status" value="1"/>
</dbReference>
<evidence type="ECO:0000256" key="8">
    <source>
        <dbReference type="ARBA" id="ARBA00030592"/>
    </source>
</evidence>
<dbReference type="EMBL" id="JBHTOH010000092">
    <property type="protein sequence ID" value="MFD1412053.1"/>
    <property type="molecule type" value="Genomic_DNA"/>
</dbReference>
<feature type="domain" description="Mur ligase central" evidence="12">
    <location>
        <begin position="46"/>
        <end position="272"/>
    </location>
</feature>
<proteinExistence type="inferred from homology"/>
<dbReference type="Gene3D" id="3.90.190.20">
    <property type="entry name" value="Mur ligase, C-terminal domain"/>
    <property type="match status" value="1"/>
</dbReference>
<evidence type="ECO:0000259" key="12">
    <source>
        <dbReference type="Pfam" id="PF08245"/>
    </source>
</evidence>
<evidence type="ECO:0000256" key="6">
    <source>
        <dbReference type="ARBA" id="ARBA00022840"/>
    </source>
</evidence>
<sequence>MIETVAEAIAYIHQRPRLHRSNKLDVMHQALALFGNPQDKFPTIHVTGTNGKGTASHLISRLLVAHGYHVGLFTSPFILRFNERIQIDQQQILDDDLLRWTQKLSTALGQAKLALTEFEFVTVLMFCYFAEQEIDVGVIEVGIGGAHDRTNVIDAEIGVITSIGLDHQKLIGPTLADIAQEKVGIIKSQQTVFVGKIATDLQPIIIKKVHEQQAHLVQIDQDLQIKQLRRHHGQAQFTWQWLTAIPPLKLTGLKMPAWGDWQLWDASLALAAAEQFLQRRQGRLDPVLVKRVLINFNVPGRLEVISQEPLLMLDGAHNVPAVTNLIANIQRDFRGQPIHLILGMMADKNIAEVAHLLAQTNWRITWTTVANNPRAASQAELAQQIGQPFAYNESWQAALQNFLQEDGGEGLYLFAGSFYLISEVRQFFISAES</sequence>
<keyword evidence="3 10" id="KW-0436">Ligase</keyword>
<gene>
    <name evidence="13" type="ORF">ACFQ4R_10730</name>
</gene>
<dbReference type="Gene3D" id="3.40.1190.10">
    <property type="entry name" value="Mur-like, catalytic domain"/>
    <property type="match status" value="1"/>
</dbReference>
<dbReference type="InterPro" id="IPR013221">
    <property type="entry name" value="Mur_ligase_cen"/>
</dbReference>
<evidence type="ECO:0000259" key="11">
    <source>
        <dbReference type="Pfam" id="PF02875"/>
    </source>
</evidence>
<dbReference type="Pfam" id="PF08245">
    <property type="entry name" value="Mur_ligase_M"/>
    <property type="match status" value="1"/>
</dbReference>
<dbReference type="PROSITE" id="PS01012">
    <property type="entry name" value="FOLYLPOLYGLU_SYNT_2"/>
    <property type="match status" value="1"/>
</dbReference>
<evidence type="ECO:0000256" key="5">
    <source>
        <dbReference type="ARBA" id="ARBA00022741"/>
    </source>
</evidence>
<accession>A0ABW4BSA1</accession>
<dbReference type="PANTHER" id="PTHR11136:SF0">
    <property type="entry name" value="DIHYDROFOLATE SYNTHETASE-RELATED"/>
    <property type="match status" value="1"/>
</dbReference>
<dbReference type="PROSITE" id="PS01011">
    <property type="entry name" value="FOLYLPOLYGLU_SYNT_1"/>
    <property type="match status" value="1"/>
</dbReference>
<evidence type="ECO:0000313" key="13">
    <source>
        <dbReference type="EMBL" id="MFD1412053.1"/>
    </source>
</evidence>
<evidence type="ECO:0000256" key="1">
    <source>
        <dbReference type="ARBA" id="ARBA00008276"/>
    </source>
</evidence>
<dbReference type="InterPro" id="IPR036615">
    <property type="entry name" value="Mur_ligase_C_dom_sf"/>
</dbReference>
<dbReference type="SUPFAM" id="SSF53244">
    <property type="entry name" value="MurD-like peptide ligases, peptide-binding domain"/>
    <property type="match status" value="1"/>
</dbReference>
<name>A0ABW4BSA1_9LACO</name>
<dbReference type="RefSeq" id="WP_125649055.1">
    <property type="nucleotide sequence ID" value="NZ_JBHTOH010000092.1"/>
</dbReference>
<dbReference type="InterPro" id="IPR004101">
    <property type="entry name" value="Mur_ligase_C"/>
</dbReference>
<dbReference type="InterPro" id="IPR001645">
    <property type="entry name" value="Folylpolyglutamate_synth"/>
</dbReference>
<keyword evidence="4" id="KW-0479">Metal-binding</keyword>
<dbReference type="InterPro" id="IPR036565">
    <property type="entry name" value="Mur-like_cat_sf"/>
</dbReference>
<dbReference type="GO" id="GO:0016874">
    <property type="term" value="F:ligase activity"/>
    <property type="evidence" value="ECO:0007669"/>
    <property type="project" value="UniProtKB-KW"/>
</dbReference>
<evidence type="ECO:0000256" key="10">
    <source>
        <dbReference type="PIRNR" id="PIRNR001563"/>
    </source>
</evidence>